<keyword evidence="4" id="KW-1185">Reference proteome</keyword>
<dbReference type="AlphaFoldDB" id="L1IH49"/>
<dbReference type="PaxDb" id="55529-EKX35402"/>
<dbReference type="GeneID" id="17292127"/>
<accession>L1IH49</accession>
<dbReference type="EnsemblProtists" id="EKX35402">
    <property type="protein sequence ID" value="EKX35402"/>
    <property type="gene ID" value="GUITHDRAFT_118420"/>
</dbReference>
<dbReference type="EMBL" id="JH993091">
    <property type="protein sequence ID" value="EKX35402.1"/>
    <property type="molecule type" value="Genomic_DNA"/>
</dbReference>
<dbReference type="KEGG" id="gtt:GUITHDRAFT_118420"/>
<gene>
    <name evidence="2" type="ORF">GUITHDRAFT_118420</name>
</gene>
<reference evidence="3" key="3">
    <citation type="submission" date="2016-03" db="UniProtKB">
        <authorList>
            <consortium name="EnsemblProtists"/>
        </authorList>
    </citation>
    <scope>IDENTIFICATION</scope>
</reference>
<feature type="compositionally biased region" description="Basic and acidic residues" evidence="1">
    <location>
        <begin position="1"/>
        <end position="10"/>
    </location>
</feature>
<organism evidence="2">
    <name type="scientific">Guillardia theta (strain CCMP2712)</name>
    <name type="common">Cryptophyte</name>
    <dbReference type="NCBI Taxonomy" id="905079"/>
    <lineage>
        <taxon>Eukaryota</taxon>
        <taxon>Cryptophyceae</taxon>
        <taxon>Pyrenomonadales</taxon>
        <taxon>Geminigeraceae</taxon>
        <taxon>Guillardia</taxon>
    </lineage>
</organism>
<feature type="region of interest" description="Disordered" evidence="1">
    <location>
        <begin position="1"/>
        <end position="23"/>
    </location>
</feature>
<evidence type="ECO:0000313" key="2">
    <source>
        <dbReference type="EMBL" id="EKX35402.1"/>
    </source>
</evidence>
<dbReference type="HOGENOM" id="CLU_2228318_0_0_1"/>
<evidence type="ECO:0000313" key="4">
    <source>
        <dbReference type="Proteomes" id="UP000011087"/>
    </source>
</evidence>
<proteinExistence type="predicted"/>
<reference evidence="2 4" key="1">
    <citation type="journal article" date="2012" name="Nature">
        <title>Algal genomes reveal evolutionary mosaicism and the fate of nucleomorphs.</title>
        <authorList>
            <consortium name="DOE Joint Genome Institute"/>
            <person name="Curtis B.A."/>
            <person name="Tanifuji G."/>
            <person name="Burki F."/>
            <person name="Gruber A."/>
            <person name="Irimia M."/>
            <person name="Maruyama S."/>
            <person name="Arias M.C."/>
            <person name="Ball S.G."/>
            <person name="Gile G.H."/>
            <person name="Hirakawa Y."/>
            <person name="Hopkins J.F."/>
            <person name="Kuo A."/>
            <person name="Rensing S.A."/>
            <person name="Schmutz J."/>
            <person name="Symeonidi A."/>
            <person name="Elias M."/>
            <person name="Eveleigh R.J."/>
            <person name="Herman E.K."/>
            <person name="Klute M.J."/>
            <person name="Nakayama T."/>
            <person name="Obornik M."/>
            <person name="Reyes-Prieto A."/>
            <person name="Armbrust E.V."/>
            <person name="Aves S.J."/>
            <person name="Beiko R.G."/>
            <person name="Coutinho P."/>
            <person name="Dacks J.B."/>
            <person name="Durnford D.G."/>
            <person name="Fast N.M."/>
            <person name="Green B.R."/>
            <person name="Grisdale C.J."/>
            <person name="Hempel F."/>
            <person name="Henrissat B."/>
            <person name="Hoppner M.P."/>
            <person name="Ishida K."/>
            <person name="Kim E."/>
            <person name="Koreny L."/>
            <person name="Kroth P.G."/>
            <person name="Liu Y."/>
            <person name="Malik S.B."/>
            <person name="Maier U.G."/>
            <person name="McRose D."/>
            <person name="Mock T."/>
            <person name="Neilson J.A."/>
            <person name="Onodera N.T."/>
            <person name="Poole A.M."/>
            <person name="Pritham E.J."/>
            <person name="Richards T.A."/>
            <person name="Rocap G."/>
            <person name="Roy S.W."/>
            <person name="Sarai C."/>
            <person name="Schaack S."/>
            <person name="Shirato S."/>
            <person name="Slamovits C.H."/>
            <person name="Spencer D.F."/>
            <person name="Suzuki S."/>
            <person name="Worden A.Z."/>
            <person name="Zauner S."/>
            <person name="Barry K."/>
            <person name="Bell C."/>
            <person name="Bharti A.K."/>
            <person name="Crow J.A."/>
            <person name="Grimwood J."/>
            <person name="Kramer R."/>
            <person name="Lindquist E."/>
            <person name="Lucas S."/>
            <person name="Salamov A."/>
            <person name="McFadden G.I."/>
            <person name="Lane C.E."/>
            <person name="Keeling P.J."/>
            <person name="Gray M.W."/>
            <person name="Grigoriev I.V."/>
            <person name="Archibald J.M."/>
        </authorList>
    </citation>
    <scope>NUCLEOTIDE SEQUENCE</scope>
    <source>
        <strain evidence="2 4">CCMP2712</strain>
    </source>
</reference>
<dbReference type="RefSeq" id="XP_005822382.1">
    <property type="nucleotide sequence ID" value="XM_005822325.1"/>
</dbReference>
<protein>
    <submittedName>
        <fullName evidence="2 3">Uncharacterized protein</fullName>
    </submittedName>
</protein>
<name>L1IH49_GUITC</name>
<dbReference type="Proteomes" id="UP000011087">
    <property type="component" value="Unassembled WGS sequence"/>
</dbReference>
<sequence length="106" mass="12044">MSLKRKEPEPIRPPTGLTPSQKIEELKRQHKALKMNLEVLNMMGSQALMVLRAPPDVVDAKAVLDRCHAELLDVIMEKKINDIKQFMPVEARDADTPEEENDSDEP</sequence>
<reference evidence="4" key="2">
    <citation type="submission" date="2012-11" db="EMBL/GenBank/DDBJ databases">
        <authorList>
            <person name="Kuo A."/>
            <person name="Curtis B.A."/>
            <person name="Tanifuji G."/>
            <person name="Burki F."/>
            <person name="Gruber A."/>
            <person name="Irimia M."/>
            <person name="Maruyama S."/>
            <person name="Arias M.C."/>
            <person name="Ball S.G."/>
            <person name="Gile G.H."/>
            <person name="Hirakawa Y."/>
            <person name="Hopkins J.F."/>
            <person name="Rensing S.A."/>
            <person name="Schmutz J."/>
            <person name="Symeonidi A."/>
            <person name="Elias M."/>
            <person name="Eveleigh R.J."/>
            <person name="Herman E.K."/>
            <person name="Klute M.J."/>
            <person name="Nakayama T."/>
            <person name="Obornik M."/>
            <person name="Reyes-Prieto A."/>
            <person name="Armbrust E.V."/>
            <person name="Aves S.J."/>
            <person name="Beiko R.G."/>
            <person name="Coutinho P."/>
            <person name="Dacks J.B."/>
            <person name="Durnford D.G."/>
            <person name="Fast N.M."/>
            <person name="Green B.R."/>
            <person name="Grisdale C."/>
            <person name="Hempe F."/>
            <person name="Henrissat B."/>
            <person name="Hoppner M.P."/>
            <person name="Ishida K.-I."/>
            <person name="Kim E."/>
            <person name="Koreny L."/>
            <person name="Kroth P.G."/>
            <person name="Liu Y."/>
            <person name="Malik S.-B."/>
            <person name="Maier U.G."/>
            <person name="McRose D."/>
            <person name="Mock T."/>
            <person name="Neilson J.A."/>
            <person name="Onodera N.T."/>
            <person name="Poole A.M."/>
            <person name="Pritham E.J."/>
            <person name="Richards T.A."/>
            <person name="Rocap G."/>
            <person name="Roy S.W."/>
            <person name="Sarai C."/>
            <person name="Schaack S."/>
            <person name="Shirato S."/>
            <person name="Slamovits C.H."/>
            <person name="Spencer D.F."/>
            <person name="Suzuki S."/>
            <person name="Worden A.Z."/>
            <person name="Zauner S."/>
            <person name="Barry K."/>
            <person name="Bell C."/>
            <person name="Bharti A.K."/>
            <person name="Crow J.A."/>
            <person name="Grimwood J."/>
            <person name="Kramer R."/>
            <person name="Lindquist E."/>
            <person name="Lucas S."/>
            <person name="Salamov A."/>
            <person name="McFadden G.I."/>
            <person name="Lane C.E."/>
            <person name="Keeling P.J."/>
            <person name="Gray M.W."/>
            <person name="Grigoriev I.V."/>
            <person name="Archibald J.M."/>
        </authorList>
    </citation>
    <scope>NUCLEOTIDE SEQUENCE</scope>
    <source>
        <strain evidence="4">CCMP2712</strain>
    </source>
</reference>
<evidence type="ECO:0000313" key="3">
    <source>
        <dbReference type="EnsemblProtists" id="EKX35402"/>
    </source>
</evidence>
<evidence type="ECO:0000256" key="1">
    <source>
        <dbReference type="SAM" id="MobiDB-lite"/>
    </source>
</evidence>